<dbReference type="NCBIfam" id="TIGR00217">
    <property type="entry name" value="malQ"/>
    <property type="match status" value="1"/>
</dbReference>
<evidence type="ECO:0000313" key="12">
    <source>
        <dbReference type="Proteomes" id="UP000461880"/>
    </source>
</evidence>
<name>A0A7X2NTB3_9FIRM</name>
<keyword evidence="12" id="KW-1185">Reference proteome</keyword>
<keyword evidence="6 10" id="KW-0808">Transferase</keyword>
<evidence type="ECO:0000256" key="3">
    <source>
        <dbReference type="ARBA" id="ARBA00012560"/>
    </source>
</evidence>
<sequence length="500" mass="57778">MQRSCGVLYPISSLPSPYGIGSFSEEAREFIRFLKQAGQSAWQILPIGPTVFGDSPYASISAFAINPYFIDLDQLKAEGLLSEGELQERFWGSDPESVDYGALYQNRYLVLKIAADRFFERGMGQQEDYQSFCRKEQYWLEDYALFMAIKQLEQGKSWQEWDLPFKTRNKDALEQVEEEQKELISFIFFQQFEAEKMWNSLHEYAGEHGIDIIGDMPFYVSLDSADAWAHPDVFAMKKDRTPMEVAGCAPDAFSSTGQLWGNPVYDWKKPDHAMSWWMLRMKRSMEFYDVTRIDHFHGFSEYYAIPYGEKTAEHGTLRKGPGMSFFRKLKEECPLIRLIAEDLGNVTEENTKLLNDTGIPGMKILEYAFTSWNSIYLPYRYDHHCVVYTGTHDNPPVRAWIEELNDGSRDFLRRYLNSMNSDYGQLTWDLIREAYRSTADLCIIPIQDYLVKGREAQMNVPGTSGNSWRWRVLPGFLSDDLAGSMHDLSALYGRLGSSEK</sequence>
<dbReference type="InterPro" id="IPR003385">
    <property type="entry name" value="Glyco_hydro_77"/>
</dbReference>
<accession>A0A7X2NTB3</accession>
<evidence type="ECO:0000256" key="4">
    <source>
        <dbReference type="ARBA" id="ARBA00020295"/>
    </source>
</evidence>
<dbReference type="InterPro" id="IPR017853">
    <property type="entry name" value="GH"/>
</dbReference>
<dbReference type="PANTHER" id="PTHR32438">
    <property type="entry name" value="4-ALPHA-GLUCANOTRANSFERASE DPE1, CHLOROPLASTIC/AMYLOPLASTIC"/>
    <property type="match status" value="1"/>
</dbReference>
<evidence type="ECO:0000256" key="5">
    <source>
        <dbReference type="ARBA" id="ARBA00022676"/>
    </source>
</evidence>
<dbReference type="AlphaFoldDB" id="A0A7X2NTB3"/>
<protein>
    <recommendedName>
        <fullName evidence="4 10">4-alpha-glucanotransferase</fullName>
        <ecNumber evidence="3 10">2.4.1.25</ecNumber>
    </recommendedName>
    <alternativeName>
        <fullName evidence="8 10">Amylomaltase</fullName>
    </alternativeName>
    <alternativeName>
        <fullName evidence="9 10">Disproportionating enzyme</fullName>
    </alternativeName>
</protein>
<comment type="catalytic activity">
    <reaction evidence="1 10">
        <text>Transfers a segment of a (1-&gt;4)-alpha-D-glucan to a new position in an acceptor, which may be glucose or a (1-&gt;4)-alpha-D-glucan.</text>
        <dbReference type="EC" id="2.4.1.25"/>
    </reaction>
</comment>
<evidence type="ECO:0000256" key="9">
    <source>
        <dbReference type="ARBA" id="ARBA00031501"/>
    </source>
</evidence>
<dbReference type="NCBIfam" id="NF011080">
    <property type="entry name" value="PRK14508.1-3"/>
    <property type="match status" value="1"/>
</dbReference>
<organism evidence="11 12">
    <name type="scientific">Stecheria intestinalis</name>
    <dbReference type="NCBI Taxonomy" id="2606630"/>
    <lineage>
        <taxon>Bacteria</taxon>
        <taxon>Bacillati</taxon>
        <taxon>Bacillota</taxon>
        <taxon>Erysipelotrichia</taxon>
        <taxon>Erysipelotrichales</taxon>
        <taxon>Erysipelotrichaceae</taxon>
        <taxon>Stecheria</taxon>
    </lineage>
</organism>
<comment type="caution">
    <text evidence="11">The sequence shown here is derived from an EMBL/GenBank/DDBJ whole genome shotgun (WGS) entry which is preliminary data.</text>
</comment>
<dbReference type="PANTHER" id="PTHR32438:SF5">
    <property type="entry name" value="4-ALPHA-GLUCANOTRANSFERASE DPE1, CHLOROPLASTIC_AMYLOPLASTIC"/>
    <property type="match status" value="1"/>
</dbReference>
<dbReference type="Gene3D" id="3.20.20.80">
    <property type="entry name" value="Glycosidases"/>
    <property type="match status" value="1"/>
</dbReference>
<evidence type="ECO:0000256" key="6">
    <source>
        <dbReference type="ARBA" id="ARBA00022679"/>
    </source>
</evidence>
<proteinExistence type="inferred from homology"/>
<comment type="similarity">
    <text evidence="2 10">Belongs to the disproportionating enzyme family.</text>
</comment>
<keyword evidence="5 10" id="KW-0328">Glycosyltransferase</keyword>
<dbReference type="EC" id="2.4.1.25" evidence="3 10"/>
<evidence type="ECO:0000256" key="1">
    <source>
        <dbReference type="ARBA" id="ARBA00000439"/>
    </source>
</evidence>
<dbReference type="RefSeq" id="WP_154505289.1">
    <property type="nucleotide sequence ID" value="NZ_VUMN01000024.1"/>
</dbReference>
<dbReference type="Pfam" id="PF02446">
    <property type="entry name" value="Glyco_hydro_77"/>
    <property type="match status" value="1"/>
</dbReference>
<evidence type="ECO:0000256" key="10">
    <source>
        <dbReference type="RuleBase" id="RU361207"/>
    </source>
</evidence>
<evidence type="ECO:0000256" key="2">
    <source>
        <dbReference type="ARBA" id="ARBA00005684"/>
    </source>
</evidence>
<evidence type="ECO:0000256" key="7">
    <source>
        <dbReference type="ARBA" id="ARBA00023277"/>
    </source>
</evidence>
<gene>
    <name evidence="11" type="primary">malQ</name>
    <name evidence="11" type="ORF">FYJ51_09560</name>
</gene>
<dbReference type="GO" id="GO:0005975">
    <property type="term" value="P:carbohydrate metabolic process"/>
    <property type="evidence" value="ECO:0007669"/>
    <property type="project" value="InterPro"/>
</dbReference>
<evidence type="ECO:0000313" key="11">
    <source>
        <dbReference type="EMBL" id="MSS59139.1"/>
    </source>
</evidence>
<evidence type="ECO:0000256" key="8">
    <source>
        <dbReference type="ARBA" id="ARBA00031423"/>
    </source>
</evidence>
<dbReference type="Proteomes" id="UP000461880">
    <property type="component" value="Unassembled WGS sequence"/>
</dbReference>
<dbReference type="SUPFAM" id="SSF51445">
    <property type="entry name" value="(Trans)glycosidases"/>
    <property type="match status" value="1"/>
</dbReference>
<dbReference type="GO" id="GO:0004134">
    <property type="term" value="F:4-alpha-glucanotransferase activity"/>
    <property type="evidence" value="ECO:0007669"/>
    <property type="project" value="UniProtKB-EC"/>
</dbReference>
<keyword evidence="7 10" id="KW-0119">Carbohydrate metabolism</keyword>
<dbReference type="EMBL" id="VUMN01000024">
    <property type="protein sequence ID" value="MSS59139.1"/>
    <property type="molecule type" value="Genomic_DNA"/>
</dbReference>
<reference evidence="11 12" key="1">
    <citation type="submission" date="2019-08" db="EMBL/GenBank/DDBJ databases">
        <title>In-depth cultivation of the pig gut microbiome towards novel bacterial diversity and tailored functional studies.</title>
        <authorList>
            <person name="Wylensek D."/>
            <person name="Hitch T.C.A."/>
            <person name="Clavel T."/>
        </authorList>
    </citation>
    <scope>NUCLEOTIDE SEQUENCE [LARGE SCALE GENOMIC DNA]</scope>
    <source>
        <strain evidence="11 12">Oil+RF-744-GAM-WT-6</strain>
    </source>
</reference>